<evidence type="ECO:0000313" key="2">
    <source>
        <dbReference type="Proteomes" id="UP000007431"/>
    </source>
</evidence>
<keyword evidence="2" id="KW-1185">Reference proteome</keyword>
<gene>
    <name evidence="1" type="ORF">SCHCODRAFT_108718</name>
</gene>
<sequence>MTCGKLGDVFPVPWSQLKVLNLSCLNLVHDFPAIFPHLTSLERLSIDIMRFYDFPSLWPAYTPNVTLAFLKSFSVVCSDSVWPYEWLESVRFPALKEFSLEERFGPTFDWPLQAVTKLADCAQGLEELYLTRIDLSPFYRETRRILSLMPNLRILMLDGVSTNPYSILQMLLKPSHVPQESSSLPLLPRLEILRIDDHDWNAMDEIDACHVYWYILTFLIQRLQTTPFREFSLTWSTYQLSMKEMPMEKCHDDIRKLANLIKACSSYASVEITELQEANELAKRWMFENGICMNYIHHRSY</sequence>
<dbReference type="InterPro" id="IPR032675">
    <property type="entry name" value="LRR_dom_sf"/>
</dbReference>
<dbReference type="HOGENOM" id="CLU_924887_0_0_1"/>
<dbReference type="GeneID" id="9589387"/>
<feature type="non-terminal residue" evidence="1">
    <location>
        <position position="301"/>
    </location>
</feature>
<evidence type="ECO:0008006" key="3">
    <source>
        <dbReference type="Google" id="ProtNLM"/>
    </source>
</evidence>
<dbReference type="Gene3D" id="3.80.10.10">
    <property type="entry name" value="Ribonuclease Inhibitor"/>
    <property type="match status" value="1"/>
</dbReference>
<reference evidence="1 2" key="1">
    <citation type="journal article" date="2010" name="Nat. Biotechnol.">
        <title>Genome sequence of the model mushroom Schizophyllum commune.</title>
        <authorList>
            <person name="Ohm R.A."/>
            <person name="de Jong J.F."/>
            <person name="Lugones L.G."/>
            <person name="Aerts A."/>
            <person name="Kothe E."/>
            <person name="Stajich J.E."/>
            <person name="de Vries R.P."/>
            <person name="Record E."/>
            <person name="Levasseur A."/>
            <person name="Baker S.E."/>
            <person name="Bartholomew K.A."/>
            <person name="Coutinho P.M."/>
            <person name="Erdmann S."/>
            <person name="Fowler T.J."/>
            <person name="Gathman A.C."/>
            <person name="Lombard V."/>
            <person name="Henrissat B."/>
            <person name="Knabe N."/>
            <person name="Kuees U."/>
            <person name="Lilly W.W."/>
            <person name="Lindquist E."/>
            <person name="Lucas S."/>
            <person name="Magnuson J.K."/>
            <person name="Piumi F."/>
            <person name="Raudaskoski M."/>
            <person name="Salamov A."/>
            <person name="Schmutz J."/>
            <person name="Schwarze F.W.M.R."/>
            <person name="vanKuyk P.A."/>
            <person name="Horton J.S."/>
            <person name="Grigoriev I.V."/>
            <person name="Woesten H.A.B."/>
        </authorList>
    </citation>
    <scope>NUCLEOTIDE SEQUENCE [LARGE SCALE GENOMIC DNA]</scope>
    <source>
        <strain evidence="2">H4-8 / FGSC 9210</strain>
    </source>
</reference>
<dbReference type="Proteomes" id="UP000007431">
    <property type="component" value="Unassembled WGS sequence"/>
</dbReference>
<dbReference type="AlphaFoldDB" id="D8Q3Z6"/>
<dbReference type="VEuPathDB" id="FungiDB:SCHCODRAFT_02748951"/>
<dbReference type="EMBL" id="GL377306">
    <property type="protein sequence ID" value="EFI97144.1"/>
    <property type="molecule type" value="Genomic_DNA"/>
</dbReference>
<dbReference type="KEGG" id="scm:SCHCO_02748951"/>
<name>D8Q3Z6_SCHCM</name>
<dbReference type="InParanoid" id="D8Q3Z6"/>
<evidence type="ECO:0000313" key="1">
    <source>
        <dbReference type="EMBL" id="EFI97144.1"/>
    </source>
</evidence>
<accession>D8Q3Z6</accession>
<proteinExistence type="predicted"/>
<dbReference type="SUPFAM" id="SSF52058">
    <property type="entry name" value="L domain-like"/>
    <property type="match status" value="1"/>
</dbReference>
<protein>
    <recommendedName>
        <fullName evidence="3">F-box domain-containing protein</fullName>
    </recommendedName>
</protein>
<dbReference type="OrthoDB" id="10284033at2759"/>
<organism evidence="2">
    <name type="scientific">Schizophyllum commune (strain H4-8 / FGSC 9210)</name>
    <name type="common">Split gill fungus</name>
    <dbReference type="NCBI Taxonomy" id="578458"/>
    <lineage>
        <taxon>Eukaryota</taxon>
        <taxon>Fungi</taxon>
        <taxon>Dikarya</taxon>
        <taxon>Basidiomycota</taxon>
        <taxon>Agaricomycotina</taxon>
        <taxon>Agaricomycetes</taxon>
        <taxon>Agaricomycetidae</taxon>
        <taxon>Agaricales</taxon>
        <taxon>Schizophyllaceae</taxon>
        <taxon>Schizophyllum</taxon>
    </lineage>
</organism>
<dbReference type="RefSeq" id="XP_003032047.1">
    <property type="nucleotide sequence ID" value="XM_003032001.1"/>
</dbReference>